<dbReference type="RefSeq" id="YP_010055496.1">
    <property type="nucleotide sequence ID" value="NC_054666.1"/>
</dbReference>
<keyword evidence="2" id="KW-1185">Reference proteome</keyword>
<evidence type="ECO:0000313" key="2">
    <source>
        <dbReference type="Proteomes" id="UP000292314"/>
    </source>
</evidence>
<dbReference type="GeneID" id="64471420"/>
<reference evidence="1 2" key="1">
    <citation type="submission" date="2019-02" db="EMBL/GenBank/DDBJ databases">
        <authorList>
            <person name="Paul L."/>
            <person name="Brownson E.L."/>
            <person name="Lucero K."/>
            <person name="Page S.T."/>
            <person name="Garlena R.A."/>
            <person name="Russell D.A."/>
            <person name="Pope W.H."/>
            <person name="Jacobs-Sera D."/>
            <person name="Hatfull G.F."/>
        </authorList>
    </citation>
    <scope>NUCLEOTIDE SEQUENCE [LARGE SCALE GENOMIC DNA]</scope>
</reference>
<accession>A0A481W116</accession>
<dbReference type="Proteomes" id="UP000292314">
    <property type="component" value="Genome"/>
</dbReference>
<sequence>MTCYNRALVEHILPAAWDSAAAYGIKAEQTPDADMPRGHKDPKKGSPLFVHIADIKQAWKRAELTLVERQSLVLRYGLDYSFEEIGSLRGVQKSGAQRATERAVGKVTAWLNGEKYIDGYDGLEDEPSE</sequence>
<organism evidence="1 2">
    <name type="scientific">Streptomyces phage Caelum</name>
    <dbReference type="NCBI Taxonomy" id="2530160"/>
    <lineage>
        <taxon>Viruses</taxon>
        <taxon>Duplodnaviria</taxon>
        <taxon>Heunggongvirae</taxon>
        <taxon>Uroviricota</taxon>
        <taxon>Caudoviricetes</taxon>
        <taxon>Arquatrovirinae</taxon>
        <taxon>Caelumvirus</taxon>
        <taxon>Caelumvirus caelum</taxon>
    </lineage>
</organism>
<dbReference type="InterPro" id="IPR013324">
    <property type="entry name" value="RNA_pol_sigma_r3/r4-like"/>
</dbReference>
<dbReference type="Gene3D" id="1.10.10.10">
    <property type="entry name" value="Winged helix-like DNA-binding domain superfamily/Winged helix DNA-binding domain"/>
    <property type="match status" value="1"/>
</dbReference>
<name>A0A481W116_9CAUD</name>
<dbReference type="KEGG" id="vg:64471420"/>
<dbReference type="InterPro" id="IPR036388">
    <property type="entry name" value="WH-like_DNA-bd_sf"/>
</dbReference>
<protein>
    <submittedName>
        <fullName evidence="1">DNA binding protein</fullName>
    </submittedName>
</protein>
<dbReference type="EMBL" id="MK524524">
    <property type="protein sequence ID" value="QBI99407.1"/>
    <property type="molecule type" value="Genomic_DNA"/>
</dbReference>
<evidence type="ECO:0000313" key="1">
    <source>
        <dbReference type="EMBL" id="QBI99407.1"/>
    </source>
</evidence>
<gene>
    <name evidence="1" type="primary">47</name>
    <name evidence="1" type="ORF">SEA_CAELUM_47</name>
</gene>
<dbReference type="SUPFAM" id="SSF88659">
    <property type="entry name" value="Sigma3 and sigma4 domains of RNA polymerase sigma factors"/>
    <property type="match status" value="1"/>
</dbReference>
<proteinExistence type="predicted"/>